<name>A0A512C3P7_9HYPH</name>
<protein>
    <submittedName>
        <fullName evidence="1">Uncharacterized protein</fullName>
    </submittedName>
</protein>
<dbReference type="AlphaFoldDB" id="A0A512C3P7"/>
<comment type="caution">
    <text evidence="1">The sequence shown here is derived from an EMBL/GenBank/DDBJ whole genome shotgun (WGS) entry which is preliminary data.</text>
</comment>
<evidence type="ECO:0000313" key="2">
    <source>
        <dbReference type="Proteomes" id="UP000321085"/>
    </source>
</evidence>
<keyword evidence="2" id="KW-1185">Reference proteome</keyword>
<evidence type="ECO:0000313" key="1">
    <source>
        <dbReference type="EMBL" id="GEO18835.1"/>
    </source>
</evidence>
<accession>A0A512C3P7</accession>
<gene>
    <name evidence="1" type="ORF">MAE02_65310</name>
</gene>
<sequence length="85" mass="9754">MKHRFEVGQSVLPAHPRRADPDTYVIVQVLPETSHEPQYRIKGSSSGVECVVCERQIKGIRGRSSHLRASLPRFESERMDHVVWC</sequence>
<reference evidence="1 2" key="1">
    <citation type="submission" date="2019-07" db="EMBL/GenBank/DDBJ databases">
        <title>Whole genome shotgun sequence of Microvirga aerophila NBRC 106136.</title>
        <authorList>
            <person name="Hosoyama A."/>
            <person name="Uohara A."/>
            <person name="Ohji S."/>
            <person name="Ichikawa N."/>
        </authorList>
    </citation>
    <scope>NUCLEOTIDE SEQUENCE [LARGE SCALE GENOMIC DNA]</scope>
    <source>
        <strain evidence="1 2">NBRC 106136</strain>
    </source>
</reference>
<dbReference type="EMBL" id="BJYU01000256">
    <property type="protein sequence ID" value="GEO18835.1"/>
    <property type="molecule type" value="Genomic_DNA"/>
</dbReference>
<proteinExistence type="predicted"/>
<organism evidence="1 2">
    <name type="scientific">Microvirga aerophila</name>
    <dbReference type="NCBI Taxonomy" id="670291"/>
    <lineage>
        <taxon>Bacteria</taxon>
        <taxon>Pseudomonadati</taxon>
        <taxon>Pseudomonadota</taxon>
        <taxon>Alphaproteobacteria</taxon>
        <taxon>Hyphomicrobiales</taxon>
        <taxon>Methylobacteriaceae</taxon>
        <taxon>Microvirga</taxon>
    </lineage>
</organism>
<dbReference type="RefSeq" id="WP_147023215.1">
    <property type="nucleotide sequence ID" value="NZ_BJYU01000256.1"/>
</dbReference>
<dbReference type="Proteomes" id="UP000321085">
    <property type="component" value="Unassembled WGS sequence"/>
</dbReference>